<evidence type="ECO:0000313" key="9">
    <source>
        <dbReference type="Proteomes" id="UP000275267"/>
    </source>
</evidence>
<evidence type="ECO:0000256" key="2">
    <source>
        <dbReference type="ARBA" id="ARBA00022614"/>
    </source>
</evidence>
<accession>A0A3L6T5X7</accession>
<evidence type="ECO:0000256" key="5">
    <source>
        <dbReference type="ARBA" id="ARBA00022821"/>
    </source>
</evidence>
<dbReference type="GO" id="GO:0000166">
    <property type="term" value="F:nucleotide binding"/>
    <property type="evidence" value="ECO:0007669"/>
    <property type="project" value="UniProtKB-KW"/>
</dbReference>
<gene>
    <name evidence="8" type="ORF">C2845_PM03G06620</name>
</gene>
<evidence type="ECO:0000259" key="7">
    <source>
        <dbReference type="Pfam" id="PF18052"/>
    </source>
</evidence>
<name>A0A3L6T5X7_PANMI</name>
<dbReference type="InterPro" id="IPR041118">
    <property type="entry name" value="Rx_N"/>
</dbReference>
<dbReference type="Gene3D" id="1.20.5.4130">
    <property type="match status" value="1"/>
</dbReference>
<sequence>MAKEEVVMLLGVSGEINKLKDNLGYVADAERRRITDVSVQSWVKKLKDAMYKAADILELCQLEARERQEESFSGGGTCTCFSSLEGLMAKNLQDAIQAFLFCLQNPFFAHETGSRINNLNKELESIRTGVTKFKFIKLGSYEEQRRPADTANARRKATSGFDQSAIVGDKIQMDTEKLVQKLISSSSHGHDSATAVEGGVHRWPRRHGQEHPRQESL</sequence>
<keyword evidence="4" id="KW-0547">Nucleotide-binding</keyword>
<keyword evidence="9" id="KW-1185">Reference proteome</keyword>
<evidence type="ECO:0000256" key="1">
    <source>
        <dbReference type="ARBA" id="ARBA00008894"/>
    </source>
</evidence>
<comment type="caution">
    <text evidence="8">The sequence shown here is derived from an EMBL/GenBank/DDBJ whole genome shotgun (WGS) entry which is preliminary data.</text>
</comment>
<organism evidence="8 9">
    <name type="scientific">Panicum miliaceum</name>
    <name type="common">Proso millet</name>
    <name type="synonym">Broomcorn millet</name>
    <dbReference type="NCBI Taxonomy" id="4540"/>
    <lineage>
        <taxon>Eukaryota</taxon>
        <taxon>Viridiplantae</taxon>
        <taxon>Streptophyta</taxon>
        <taxon>Embryophyta</taxon>
        <taxon>Tracheophyta</taxon>
        <taxon>Spermatophyta</taxon>
        <taxon>Magnoliopsida</taxon>
        <taxon>Liliopsida</taxon>
        <taxon>Poales</taxon>
        <taxon>Poaceae</taxon>
        <taxon>PACMAD clade</taxon>
        <taxon>Panicoideae</taxon>
        <taxon>Panicodae</taxon>
        <taxon>Paniceae</taxon>
        <taxon>Panicinae</taxon>
        <taxon>Panicum</taxon>
        <taxon>Panicum sect. Panicum</taxon>
    </lineage>
</organism>
<feature type="compositionally biased region" description="Basic and acidic residues" evidence="6">
    <location>
        <begin position="207"/>
        <end position="217"/>
    </location>
</feature>
<dbReference type="STRING" id="4540.A0A3L6T5X7"/>
<dbReference type="EMBL" id="PQIB02000002">
    <property type="protein sequence ID" value="RLN32863.1"/>
    <property type="molecule type" value="Genomic_DNA"/>
</dbReference>
<evidence type="ECO:0000256" key="6">
    <source>
        <dbReference type="SAM" id="MobiDB-lite"/>
    </source>
</evidence>
<protein>
    <submittedName>
        <fullName evidence="8">Disease resistance protein RGA2</fullName>
    </submittedName>
</protein>
<dbReference type="Pfam" id="PF18052">
    <property type="entry name" value="Rx_N"/>
    <property type="match status" value="1"/>
</dbReference>
<comment type="similarity">
    <text evidence="1">Belongs to the disease resistance NB-LRR family.</text>
</comment>
<keyword evidence="5" id="KW-0611">Plant defense</keyword>
<keyword evidence="3" id="KW-0677">Repeat</keyword>
<evidence type="ECO:0000256" key="3">
    <source>
        <dbReference type="ARBA" id="ARBA00022737"/>
    </source>
</evidence>
<keyword evidence="2" id="KW-0433">Leucine-rich repeat</keyword>
<dbReference type="OrthoDB" id="767398at2759"/>
<evidence type="ECO:0000256" key="4">
    <source>
        <dbReference type="ARBA" id="ARBA00022741"/>
    </source>
</evidence>
<proteinExistence type="inferred from homology"/>
<reference evidence="9" key="1">
    <citation type="journal article" date="2019" name="Nat. Commun.">
        <title>The genome of broomcorn millet.</title>
        <authorList>
            <person name="Zou C."/>
            <person name="Miki D."/>
            <person name="Li D."/>
            <person name="Tang Q."/>
            <person name="Xiao L."/>
            <person name="Rajput S."/>
            <person name="Deng P."/>
            <person name="Jia W."/>
            <person name="Huang R."/>
            <person name="Zhang M."/>
            <person name="Sun Y."/>
            <person name="Hu J."/>
            <person name="Fu X."/>
            <person name="Schnable P.S."/>
            <person name="Li F."/>
            <person name="Zhang H."/>
            <person name="Feng B."/>
            <person name="Zhu X."/>
            <person name="Liu R."/>
            <person name="Schnable J.C."/>
            <person name="Zhu J.-K."/>
            <person name="Zhang H."/>
        </authorList>
    </citation>
    <scope>NUCLEOTIDE SEQUENCE [LARGE SCALE GENOMIC DNA]</scope>
</reference>
<dbReference type="AlphaFoldDB" id="A0A3L6T5X7"/>
<feature type="region of interest" description="Disordered" evidence="6">
    <location>
        <begin position="183"/>
        <end position="217"/>
    </location>
</feature>
<feature type="domain" description="Disease resistance N-terminal" evidence="7">
    <location>
        <begin position="2"/>
        <end position="71"/>
    </location>
</feature>
<dbReference type="GO" id="GO:0006952">
    <property type="term" value="P:defense response"/>
    <property type="evidence" value="ECO:0007669"/>
    <property type="project" value="UniProtKB-KW"/>
</dbReference>
<dbReference type="Proteomes" id="UP000275267">
    <property type="component" value="Unassembled WGS sequence"/>
</dbReference>
<evidence type="ECO:0000313" key="8">
    <source>
        <dbReference type="EMBL" id="RLN32863.1"/>
    </source>
</evidence>